<keyword evidence="13" id="KW-0675">Receptor</keyword>
<dbReference type="Proteomes" id="UP000217250">
    <property type="component" value="Chromosome"/>
</dbReference>
<evidence type="ECO:0000259" key="11">
    <source>
        <dbReference type="Pfam" id="PF00593"/>
    </source>
</evidence>
<proteinExistence type="inferred from homology"/>
<keyword evidence="5 9" id="KW-0798">TonB box</keyword>
<dbReference type="GO" id="GO:0009279">
    <property type="term" value="C:cell outer membrane"/>
    <property type="evidence" value="ECO:0007669"/>
    <property type="project" value="UniProtKB-SubCell"/>
</dbReference>
<dbReference type="KEGG" id="cgh:CGC50_04685"/>
<evidence type="ECO:0000256" key="7">
    <source>
        <dbReference type="ARBA" id="ARBA00023237"/>
    </source>
</evidence>
<evidence type="ECO:0000256" key="10">
    <source>
        <dbReference type="SAM" id="SignalP"/>
    </source>
</evidence>
<gene>
    <name evidence="13" type="ORF">CGC50_04685</name>
</gene>
<organism evidence="13 14">
    <name type="scientific">Capnocytophaga gingivalis</name>
    <dbReference type="NCBI Taxonomy" id="1017"/>
    <lineage>
        <taxon>Bacteria</taxon>
        <taxon>Pseudomonadati</taxon>
        <taxon>Bacteroidota</taxon>
        <taxon>Flavobacteriia</taxon>
        <taxon>Flavobacteriales</taxon>
        <taxon>Flavobacteriaceae</taxon>
        <taxon>Capnocytophaga</taxon>
    </lineage>
</organism>
<dbReference type="PROSITE" id="PS52016">
    <property type="entry name" value="TONB_DEPENDENT_REC_3"/>
    <property type="match status" value="1"/>
</dbReference>
<dbReference type="AlphaFoldDB" id="A0A250FMY8"/>
<dbReference type="CDD" id="cd01347">
    <property type="entry name" value="ligand_gated_channel"/>
    <property type="match status" value="1"/>
</dbReference>
<feature type="domain" description="TonB-dependent receptor plug" evidence="12">
    <location>
        <begin position="134"/>
        <end position="243"/>
    </location>
</feature>
<feature type="signal peptide" evidence="10">
    <location>
        <begin position="1"/>
        <end position="26"/>
    </location>
</feature>
<dbReference type="RefSeq" id="WP_095909890.1">
    <property type="nucleotide sequence ID" value="NZ_CP022386.1"/>
</dbReference>
<dbReference type="InterPro" id="IPR008969">
    <property type="entry name" value="CarboxyPept-like_regulatory"/>
</dbReference>
<keyword evidence="3 8" id="KW-1134">Transmembrane beta strand</keyword>
<dbReference type="SUPFAM" id="SSF56935">
    <property type="entry name" value="Porins"/>
    <property type="match status" value="1"/>
</dbReference>
<feature type="chain" id="PRO_5012896892" evidence="10">
    <location>
        <begin position="27"/>
        <end position="760"/>
    </location>
</feature>
<accession>A0A250FMY8</accession>
<dbReference type="InterPro" id="IPR000531">
    <property type="entry name" value="Beta-barrel_TonB"/>
</dbReference>
<dbReference type="Gene3D" id="2.60.40.1120">
    <property type="entry name" value="Carboxypeptidase-like, regulatory domain"/>
    <property type="match status" value="1"/>
</dbReference>
<evidence type="ECO:0000256" key="3">
    <source>
        <dbReference type="ARBA" id="ARBA00022452"/>
    </source>
</evidence>
<dbReference type="EMBL" id="CP022386">
    <property type="protein sequence ID" value="ATA86519.1"/>
    <property type="molecule type" value="Genomic_DNA"/>
</dbReference>
<keyword evidence="6 8" id="KW-0472">Membrane</keyword>
<dbReference type="InterPro" id="IPR039426">
    <property type="entry name" value="TonB-dep_rcpt-like"/>
</dbReference>
<keyword evidence="4 8" id="KW-0812">Transmembrane</keyword>
<evidence type="ECO:0000256" key="1">
    <source>
        <dbReference type="ARBA" id="ARBA00004571"/>
    </source>
</evidence>
<dbReference type="Gene3D" id="2.170.130.10">
    <property type="entry name" value="TonB-dependent receptor, plug domain"/>
    <property type="match status" value="1"/>
</dbReference>
<feature type="domain" description="TonB-dependent receptor-like beta-barrel" evidence="11">
    <location>
        <begin position="328"/>
        <end position="728"/>
    </location>
</feature>
<dbReference type="InterPro" id="IPR036942">
    <property type="entry name" value="Beta-barrel_TonB_sf"/>
</dbReference>
<evidence type="ECO:0000256" key="9">
    <source>
        <dbReference type="RuleBase" id="RU003357"/>
    </source>
</evidence>
<evidence type="ECO:0000259" key="12">
    <source>
        <dbReference type="Pfam" id="PF07715"/>
    </source>
</evidence>
<dbReference type="Pfam" id="PF00593">
    <property type="entry name" value="TonB_dep_Rec_b-barrel"/>
    <property type="match status" value="1"/>
</dbReference>
<evidence type="ECO:0000256" key="5">
    <source>
        <dbReference type="ARBA" id="ARBA00023077"/>
    </source>
</evidence>
<dbReference type="InterPro" id="IPR037066">
    <property type="entry name" value="Plug_dom_sf"/>
</dbReference>
<dbReference type="PANTHER" id="PTHR30442:SF0">
    <property type="entry name" value="FE(3+) DICITRATE TRANSPORT PROTEIN FECA"/>
    <property type="match status" value="1"/>
</dbReference>
<evidence type="ECO:0000256" key="2">
    <source>
        <dbReference type="ARBA" id="ARBA00022448"/>
    </source>
</evidence>
<dbReference type="GO" id="GO:0033214">
    <property type="term" value="P:siderophore-iron import into cell"/>
    <property type="evidence" value="ECO:0007669"/>
    <property type="project" value="TreeGrafter"/>
</dbReference>
<keyword evidence="7 8" id="KW-0998">Cell outer membrane</keyword>
<reference evidence="14" key="1">
    <citation type="submission" date="2017-06" db="EMBL/GenBank/DDBJ databases">
        <title>Capnocytophaga spp. assemblies.</title>
        <authorList>
            <person name="Gulvik C.A."/>
        </authorList>
    </citation>
    <scope>NUCLEOTIDE SEQUENCE [LARGE SCALE GENOMIC DNA]</scope>
    <source>
        <strain evidence="14">H1496</strain>
    </source>
</reference>
<dbReference type="GeneID" id="84807858"/>
<dbReference type="Gene3D" id="2.40.170.20">
    <property type="entry name" value="TonB-dependent receptor, beta-barrel domain"/>
    <property type="match status" value="1"/>
</dbReference>
<evidence type="ECO:0000313" key="13">
    <source>
        <dbReference type="EMBL" id="ATA86519.1"/>
    </source>
</evidence>
<keyword evidence="10" id="KW-0732">Signal</keyword>
<name>A0A250FMY8_9FLAO</name>
<dbReference type="Pfam" id="PF07715">
    <property type="entry name" value="Plug"/>
    <property type="match status" value="1"/>
</dbReference>
<comment type="subcellular location">
    <subcellularLocation>
        <location evidence="1 8">Cell outer membrane</location>
        <topology evidence="1 8">Multi-pass membrane protein</topology>
    </subcellularLocation>
</comment>
<evidence type="ECO:0000256" key="4">
    <source>
        <dbReference type="ARBA" id="ARBA00022692"/>
    </source>
</evidence>
<keyword evidence="2 8" id="KW-0813">Transport</keyword>
<dbReference type="OrthoDB" id="9758472at2"/>
<dbReference type="SUPFAM" id="SSF49464">
    <property type="entry name" value="Carboxypeptidase regulatory domain-like"/>
    <property type="match status" value="1"/>
</dbReference>
<evidence type="ECO:0000256" key="8">
    <source>
        <dbReference type="PROSITE-ProRule" id="PRU01360"/>
    </source>
</evidence>
<dbReference type="PANTHER" id="PTHR30442">
    <property type="entry name" value="IRON III DICITRATE TRANSPORT PROTEIN FECA"/>
    <property type="match status" value="1"/>
</dbReference>
<evidence type="ECO:0000256" key="6">
    <source>
        <dbReference type="ARBA" id="ARBA00023136"/>
    </source>
</evidence>
<comment type="similarity">
    <text evidence="8 9">Belongs to the TonB-dependent receptor family.</text>
</comment>
<protein>
    <submittedName>
        <fullName evidence="13">TonB-dependent receptor</fullName>
    </submittedName>
</protein>
<evidence type="ECO:0000313" key="14">
    <source>
        <dbReference type="Proteomes" id="UP000217250"/>
    </source>
</evidence>
<dbReference type="Pfam" id="PF13715">
    <property type="entry name" value="CarbopepD_reg_2"/>
    <property type="match status" value="1"/>
</dbReference>
<sequence>MKKKTQMIAKLLLTTMVALTIPQANAADKVPSYSIMGQQKEIQVEGRVVDAQGNPLLGVNVLVKGSQRGVATDKDGYYTLRVDENAVLVFKSLGFHTQEIALQGRTVLNVQMKVSQEELPEVTVTSTGIKRQIKDFAGTVNVVSATQIKELAIPAVGDAVRFMPGVNYIDEDGRGLRPGIGLRGIDPARNSNTLVVIDGKIPIGQSYSDMGGYYMMPVGAIESIEVIKGASPALYGSGSIGGVVNIITKKGAAQPYTGLNLQYGNHNALNIGVETVGNTNEGAMNYYAGFHRRQGDGFRKSRSRYAVNDFTGNATVKVGERNEWRFFVNGFTEYSDTPGGLSQAQWDADPEQSVNPHDFFEARRFSTAISYKRTFDEDNSLTTSLYGSYLKRDWWLDNRNADATKRKFTAALRDIPSVGLFSDYERTNTLFGKENKLLAGIRLHTDITHEVSVAGDKMGEKSGKTTANSANTVAVVEGYVFDEFHITDKFNINPGLRYTFVNYDKEDYFRNQWDNTNEDAFIYSLGLFYKFSENYRAYLTYSKGYKMPQIRIAFETNGDLDAETSNNYELGLRTTPTDWLEVELAAYILDFDHKIFREGGVLNNGGKALHQGIEVSGAIYPIEGLKLYGSGAIQKATIEYGMYKGNRVPYAPRYTATAGAKYQLECAGGVLTLNGYGNFVSTQFSDTKNTEAGSANGNVGAIPRFFLLNATANYSIKKWNVNLNALNLLNRKYFTTRHSAWGGIMPAATISVLAGVGYQF</sequence>
<dbReference type="InterPro" id="IPR012910">
    <property type="entry name" value="Plug_dom"/>
</dbReference>